<feature type="domain" description="Bacterial sugar transferase" evidence="8">
    <location>
        <begin position="259"/>
        <end position="443"/>
    </location>
</feature>
<reference evidence="10" key="1">
    <citation type="submission" date="2016-10" db="EMBL/GenBank/DDBJ databases">
        <authorList>
            <person name="Varghese N."/>
            <person name="Submissions S."/>
        </authorList>
    </citation>
    <scope>NUCLEOTIDE SEQUENCE [LARGE SCALE GENOMIC DNA]</scope>
    <source>
        <strain evidence="10">DSM 25030</strain>
    </source>
</reference>
<keyword evidence="4 7" id="KW-0812">Transmembrane</keyword>
<evidence type="ECO:0000256" key="4">
    <source>
        <dbReference type="ARBA" id="ARBA00022692"/>
    </source>
</evidence>
<keyword evidence="5 7" id="KW-1133">Transmembrane helix</keyword>
<protein>
    <submittedName>
        <fullName evidence="9">Putative colanic acid biosysnthesis UDP-glucose lipid carrier transferase</fullName>
    </submittedName>
</protein>
<dbReference type="GO" id="GO:0016020">
    <property type="term" value="C:membrane"/>
    <property type="evidence" value="ECO:0007669"/>
    <property type="project" value="UniProtKB-SubCell"/>
</dbReference>
<evidence type="ECO:0000256" key="7">
    <source>
        <dbReference type="SAM" id="Phobius"/>
    </source>
</evidence>
<dbReference type="Pfam" id="PF02397">
    <property type="entry name" value="Bac_transf"/>
    <property type="match status" value="1"/>
</dbReference>
<dbReference type="NCBIfam" id="TIGR03025">
    <property type="entry name" value="EPS_sugtrans"/>
    <property type="match status" value="1"/>
</dbReference>
<dbReference type="Proteomes" id="UP000199592">
    <property type="component" value="Unassembled WGS sequence"/>
</dbReference>
<dbReference type="AlphaFoldDB" id="A0A1H2UQG4"/>
<dbReference type="GO" id="GO:0016780">
    <property type="term" value="F:phosphotransferase activity, for other substituted phosphate groups"/>
    <property type="evidence" value="ECO:0007669"/>
    <property type="project" value="TreeGrafter"/>
</dbReference>
<evidence type="ECO:0000256" key="2">
    <source>
        <dbReference type="ARBA" id="ARBA00006464"/>
    </source>
</evidence>
<feature type="transmembrane region" description="Helical" evidence="7">
    <location>
        <begin position="105"/>
        <end position="124"/>
    </location>
</feature>
<evidence type="ECO:0000259" key="8">
    <source>
        <dbReference type="Pfam" id="PF02397"/>
    </source>
</evidence>
<keyword evidence="6 7" id="KW-0472">Membrane</keyword>
<evidence type="ECO:0000256" key="3">
    <source>
        <dbReference type="ARBA" id="ARBA00022679"/>
    </source>
</evidence>
<feature type="transmembrane region" description="Helical" evidence="7">
    <location>
        <begin position="12"/>
        <end position="33"/>
    </location>
</feature>
<feature type="transmembrane region" description="Helical" evidence="7">
    <location>
        <begin position="70"/>
        <end position="93"/>
    </location>
</feature>
<evidence type="ECO:0000256" key="6">
    <source>
        <dbReference type="ARBA" id="ARBA00023136"/>
    </source>
</evidence>
<keyword evidence="10" id="KW-1185">Reference proteome</keyword>
<evidence type="ECO:0000313" key="9">
    <source>
        <dbReference type="EMBL" id="SDW58383.1"/>
    </source>
</evidence>
<dbReference type="OrthoDB" id="9808602at2"/>
<keyword evidence="3 9" id="KW-0808">Transferase</keyword>
<evidence type="ECO:0000313" key="10">
    <source>
        <dbReference type="Proteomes" id="UP000199592"/>
    </source>
</evidence>
<gene>
    <name evidence="9" type="ORF">SAMN04487892_1709</name>
</gene>
<dbReference type="NCBIfam" id="TIGR03023">
    <property type="entry name" value="WcaJ_sugtrans"/>
    <property type="match status" value="1"/>
</dbReference>
<proteinExistence type="inferred from homology"/>
<feature type="transmembrane region" description="Helical" evidence="7">
    <location>
        <begin position="264"/>
        <end position="288"/>
    </location>
</feature>
<comment type="subcellular location">
    <subcellularLocation>
        <location evidence="1">Membrane</location>
        <topology evidence="1">Multi-pass membrane protein</topology>
    </subcellularLocation>
</comment>
<dbReference type="InterPro" id="IPR017475">
    <property type="entry name" value="EPS_sugar_tfrase"/>
</dbReference>
<feature type="transmembrane region" description="Helical" evidence="7">
    <location>
        <begin position="39"/>
        <end position="58"/>
    </location>
</feature>
<evidence type="ECO:0000256" key="1">
    <source>
        <dbReference type="ARBA" id="ARBA00004141"/>
    </source>
</evidence>
<dbReference type="EMBL" id="FNMY01000002">
    <property type="protein sequence ID" value="SDW58383.1"/>
    <property type="molecule type" value="Genomic_DNA"/>
</dbReference>
<dbReference type="PANTHER" id="PTHR30576">
    <property type="entry name" value="COLANIC BIOSYNTHESIS UDP-GLUCOSE LIPID CARRIER TRANSFERASE"/>
    <property type="match status" value="1"/>
</dbReference>
<dbReference type="InterPro" id="IPR003362">
    <property type="entry name" value="Bact_transf"/>
</dbReference>
<dbReference type="STRING" id="1073328.SAMN05216294_0583"/>
<dbReference type="RefSeq" id="WP_090292423.1">
    <property type="nucleotide sequence ID" value="NZ_FNKI01000001.1"/>
</dbReference>
<dbReference type="InterPro" id="IPR017473">
    <property type="entry name" value="Undecaprenyl-P_gluc_Ptfrase"/>
</dbReference>
<sequence>MFFKQHRFSNLIAPISYAIDLIVLNIFLYLLPINFQTPILIHLYITAAWIVISIKNEFYTIYRFSKVTYVFRLIFVQFVFYFLALYAFIGFFKQPIISRLALGEYFVLVFAIISSVKLLSYFLLMEYRERVKGNLRNVVIIGKNKKTDQLRKVFNERAEFGYNFQKQFSPKSQDFDIYECQDYILEHKIDEIYCSISELKNEEIARFISFADNNLKTLKFIPDNKNIFSKKLKFEYYDYIPVLSLRDIPLDSPINAFIKRTFDIIFSLIIILGILSWLTPILAILIAMESKGPVFFRQTRNGLDNREFYCYKFRSMAPNKNADHIQATKNDMRITKIGRFIRKTSIDELPQFYNVLFGTMAVVGPRPHMVKHTNEYASSVDKYMVRHFVKPGITGLAQVRGYRGEIEQETDIQNRIKFDIFYIENWSMFLDLKIIVQTILNAFKGEEKAY</sequence>
<name>A0A1H2UQG4_9FLAO</name>
<accession>A0A1H2UQG4</accession>
<evidence type="ECO:0000256" key="5">
    <source>
        <dbReference type="ARBA" id="ARBA00022989"/>
    </source>
</evidence>
<dbReference type="PANTHER" id="PTHR30576:SF0">
    <property type="entry name" value="UNDECAPRENYL-PHOSPHATE N-ACETYLGALACTOSAMINYL 1-PHOSPHATE TRANSFERASE-RELATED"/>
    <property type="match status" value="1"/>
</dbReference>
<organism evidence="9 10">
    <name type="scientific">Flagellimonas zhangzhouensis</name>
    <dbReference type="NCBI Taxonomy" id="1073328"/>
    <lineage>
        <taxon>Bacteria</taxon>
        <taxon>Pseudomonadati</taxon>
        <taxon>Bacteroidota</taxon>
        <taxon>Flavobacteriia</taxon>
        <taxon>Flavobacteriales</taxon>
        <taxon>Flavobacteriaceae</taxon>
        <taxon>Flagellimonas</taxon>
    </lineage>
</organism>
<dbReference type="Pfam" id="PF13727">
    <property type="entry name" value="CoA_binding_3"/>
    <property type="match status" value="1"/>
</dbReference>
<comment type="similarity">
    <text evidence="2">Belongs to the bacterial sugar transferase family.</text>
</comment>